<evidence type="ECO:0000259" key="10">
    <source>
        <dbReference type="Pfam" id="PF02602"/>
    </source>
</evidence>
<dbReference type="Pfam" id="PF02602">
    <property type="entry name" value="HEM4"/>
    <property type="match status" value="1"/>
</dbReference>
<comment type="function">
    <text evidence="6 9">Catalyzes cyclization of the linear tetrapyrrole, hydroxymethylbilane, to the macrocyclic uroporphyrinogen III.</text>
</comment>
<dbReference type="SUPFAM" id="SSF69618">
    <property type="entry name" value="HemD-like"/>
    <property type="match status" value="1"/>
</dbReference>
<dbReference type="InterPro" id="IPR039793">
    <property type="entry name" value="UROS/Hem4"/>
</dbReference>
<comment type="catalytic activity">
    <reaction evidence="8 9">
        <text>hydroxymethylbilane = uroporphyrinogen III + H2O</text>
        <dbReference type="Rhea" id="RHEA:18965"/>
        <dbReference type="ChEBI" id="CHEBI:15377"/>
        <dbReference type="ChEBI" id="CHEBI:57308"/>
        <dbReference type="ChEBI" id="CHEBI:57845"/>
        <dbReference type="EC" id="4.2.1.75"/>
    </reaction>
</comment>
<evidence type="ECO:0000256" key="1">
    <source>
        <dbReference type="ARBA" id="ARBA00004772"/>
    </source>
</evidence>
<evidence type="ECO:0000256" key="7">
    <source>
        <dbReference type="ARBA" id="ARBA00040167"/>
    </source>
</evidence>
<dbReference type="EMBL" id="JAFLWD010000013">
    <property type="protein sequence ID" value="MBO0440018.1"/>
    <property type="molecule type" value="Genomic_DNA"/>
</dbReference>
<evidence type="ECO:0000256" key="8">
    <source>
        <dbReference type="ARBA" id="ARBA00048617"/>
    </source>
</evidence>
<evidence type="ECO:0000256" key="2">
    <source>
        <dbReference type="ARBA" id="ARBA00008133"/>
    </source>
</evidence>
<dbReference type="RefSeq" id="WP_207112096.1">
    <property type="nucleotide sequence ID" value="NZ_JAFLWD010000013.1"/>
</dbReference>
<organism evidence="11 12">
    <name type="scientific">Candidatus Enterococcus ikei</name>
    <dbReference type="NCBI Taxonomy" id="2815326"/>
    <lineage>
        <taxon>Bacteria</taxon>
        <taxon>Bacillati</taxon>
        <taxon>Bacillota</taxon>
        <taxon>Bacilli</taxon>
        <taxon>Lactobacillales</taxon>
        <taxon>Enterococcaceae</taxon>
        <taxon>Enterococcus</taxon>
    </lineage>
</organism>
<dbReference type="EC" id="4.2.1.75" evidence="3 9"/>
<evidence type="ECO:0000256" key="5">
    <source>
        <dbReference type="ARBA" id="ARBA00023244"/>
    </source>
</evidence>
<keyword evidence="4 9" id="KW-0456">Lyase</keyword>
<gene>
    <name evidence="11" type="ORF">JZO69_06570</name>
</gene>
<comment type="pathway">
    <text evidence="1 9">Porphyrin-containing compound metabolism; protoporphyrin-IX biosynthesis; coproporphyrinogen-III from 5-aminolevulinate: step 3/4.</text>
</comment>
<evidence type="ECO:0000256" key="9">
    <source>
        <dbReference type="RuleBase" id="RU366031"/>
    </source>
</evidence>
<evidence type="ECO:0000256" key="3">
    <source>
        <dbReference type="ARBA" id="ARBA00013109"/>
    </source>
</evidence>
<keyword evidence="12" id="KW-1185">Reference proteome</keyword>
<evidence type="ECO:0000256" key="6">
    <source>
        <dbReference type="ARBA" id="ARBA00037589"/>
    </source>
</evidence>
<sequence length="229" mass="26306">MKKILLTRLLEDNQEDRLFFQKQGFATLEIPLLTLTMQKSDGTFEEMLKKSEWVFFTSQHAAKFFFQQQPAVNVDLQAKKFAVIGAKTAQVLLDNHVKIDFQAPVSTKQKLFEAWSVCFTRPTTIFYPKSNLADNVGEAELKEQGHDLFTPILYNNFFSDENRQRLKTCLVTEKITAVYLASPSLWQRFLSVFSETGLTNMPKLYCLGQTTQQAIIKDGYEVVIKNTHS</sequence>
<dbReference type="Gene3D" id="3.40.50.10090">
    <property type="match status" value="2"/>
</dbReference>
<comment type="similarity">
    <text evidence="2 9">Belongs to the uroporphyrinogen-III synthase family.</text>
</comment>
<dbReference type="CDD" id="cd06578">
    <property type="entry name" value="HemD"/>
    <property type="match status" value="1"/>
</dbReference>
<evidence type="ECO:0000313" key="12">
    <source>
        <dbReference type="Proteomes" id="UP000664632"/>
    </source>
</evidence>
<dbReference type="PANTHER" id="PTHR38042:SF1">
    <property type="entry name" value="UROPORPHYRINOGEN-III SYNTHASE, CHLOROPLASTIC"/>
    <property type="match status" value="1"/>
</dbReference>
<evidence type="ECO:0000256" key="4">
    <source>
        <dbReference type="ARBA" id="ARBA00023239"/>
    </source>
</evidence>
<dbReference type="Proteomes" id="UP000664632">
    <property type="component" value="Unassembled WGS sequence"/>
</dbReference>
<reference evidence="11 12" key="1">
    <citation type="submission" date="2021-03" db="EMBL/GenBank/DDBJ databases">
        <title>Enterococcal diversity collection.</title>
        <authorList>
            <person name="Gilmore M.S."/>
            <person name="Schwartzman J."/>
            <person name="Van Tyne D."/>
            <person name="Martin M."/>
            <person name="Earl A.M."/>
            <person name="Manson A.L."/>
            <person name="Straub T."/>
            <person name="Salamzade R."/>
            <person name="Saavedra J."/>
            <person name="Lebreton F."/>
            <person name="Prichula J."/>
            <person name="Schaufler K."/>
            <person name="Gaca A."/>
            <person name="Sgardioli B."/>
            <person name="Wagenaar J."/>
            <person name="Strong T."/>
        </authorList>
    </citation>
    <scope>NUCLEOTIDE SEQUENCE [LARGE SCALE GENOMIC DNA]</scope>
    <source>
        <strain evidence="11 12">DIV0869a</strain>
    </source>
</reference>
<feature type="domain" description="Tetrapyrrole biosynthesis uroporphyrinogen III synthase" evidence="10">
    <location>
        <begin position="20"/>
        <end position="224"/>
    </location>
</feature>
<name>A0ABS3GYP4_9ENTE</name>
<keyword evidence="5 9" id="KW-0627">Porphyrin biosynthesis</keyword>
<dbReference type="PANTHER" id="PTHR38042">
    <property type="entry name" value="UROPORPHYRINOGEN-III SYNTHASE, CHLOROPLASTIC"/>
    <property type="match status" value="1"/>
</dbReference>
<protein>
    <recommendedName>
        <fullName evidence="7 9">Uroporphyrinogen-III synthase</fullName>
        <ecNumber evidence="3 9">4.2.1.75</ecNumber>
    </recommendedName>
</protein>
<proteinExistence type="inferred from homology"/>
<accession>A0ABS3GYP4</accession>
<dbReference type="InterPro" id="IPR003754">
    <property type="entry name" value="4pyrrol_synth_uPrphyn_synth"/>
</dbReference>
<dbReference type="InterPro" id="IPR036108">
    <property type="entry name" value="4pyrrol_syn_uPrphyn_synt_sf"/>
</dbReference>
<evidence type="ECO:0000313" key="11">
    <source>
        <dbReference type="EMBL" id="MBO0440018.1"/>
    </source>
</evidence>
<comment type="caution">
    <text evidence="11">The sequence shown here is derived from an EMBL/GenBank/DDBJ whole genome shotgun (WGS) entry which is preliminary data.</text>
</comment>